<protein>
    <submittedName>
        <fullName evidence="2">DUF3631 domain-containing protein</fullName>
    </submittedName>
</protein>
<accession>A0ABM6SM98</accession>
<reference evidence="2 3" key="1">
    <citation type="submission" date="2018-02" db="EMBL/GenBank/DDBJ databases">
        <title>Complete genome sequence of Streptomyces dengpaensis, the producer of angucyclines.</title>
        <authorList>
            <person name="Yumei L."/>
        </authorList>
    </citation>
    <scope>NUCLEOTIDE SEQUENCE [LARGE SCALE GENOMIC DNA]</scope>
    <source>
        <strain evidence="2 3">XZHG99</strain>
    </source>
</reference>
<organism evidence="2 3">
    <name type="scientific">Streptomyces dengpaensis</name>
    <dbReference type="NCBI Taxonomy" id="2049881"/>
    <lineage>
        <taxon>Bacteria</taxon>
        <taxon>Bacillati</taxon>
        <taxon>Actinomycetota</taxon>
        <taxon>Actinomycetes</taxon>
        <taxon>Kitasatosporales</taxon>
        <taxon>Streptomycetaceae</taxon>
        <taxon>Streptomyces</taxon>
    </lineage>
</organism>
<evidence type="ECO:0000313" key="3">
    <source>
        <dbReference type="Proteomes" id="UP000238413"/>
    </source>
</evidence>
<name>A0ABM6SM98_9ACTN</name>
<feature type="domain" description="DUF3631" evidence="1">
    <location>
        <begin position="162"/>
        <end position="238"/>
    </location>
</feature>
<evidence type="ECO:0000259" key="1">
    <source>
        <dbReference type="Pfam" id="PF12307"/>
    </source>
</evidence>
<sequence>MTQFPTLIDQVAAAVLAPAEVTENPHHRAIVDVFVEIQDLDRQLAALSGADRPAGVSATEQLDTLTDLLIERMAAGAELSALLSTSCCCEAAYEPAPPSEYEPVEDEEPDFDPDLDPDFEGFDDFEDLEGPDDLDGFDGLHEATCEEFLTCPSRPRTIVHACLDIFDVLGAAEYVSTAELVARLRELPGEADGRWRYADLTPVRLALLLRPYGVQSRKPRNVDGSRYRAYRRGDLQAARPDCSC</sequence>
<dbReference type="Proteomes" id="UP000238413">
    <property type="component" value="Chromosome"/>
</dbReference>
<gene>
    <name evidence="2" type="ORF">C4B68_07585</name>
</gene>
<evidence type="ECO:0000313" key="2">
    <source>
        <dbReference type="EMBL" id="AVH55667.1"/>
    </source>
</evidence>
<dbReference type="EMBL" id="CP026652">
    <property type="protein sequence ID" value="AVH55667.1"/>
    <property type="molecule type" value="Genomic_DNA"/>
</dbReference>
<dbReference type="InterPro" id="IPR022081">
    <property type="entry name" value="DUF3631"/>
</dbReference>
<proteinExistence type="predicted"/>
<keyword evidence="3" id="KW-1185">Reference proteome</keyword>
<dbReference type="Pfam" id="PF12307">
    <property type="entry name" value="DUF3631"/>
    <property type="match status" value="1"/>
</dbReference>
<dbReference type="RefSeq" id="WP_099498639.1">
    <property type="nucleotide sequence ID" value="NZ_CP026652.1"/>
</dbReference>